<dbReference type="RefSeq" id="WP_093587804.1">
    <property type="nucleotide sequence ID" value="NZ_FOYL01000001.1"/>
</dbReference>
<dbReference type="InterPro" id="IPR005225">
    <property type="entry name" value="Small_GTP-bd"/>
</dbReference>
<dbReference type="GO" id="GO:0003924">
    <property type="term" value="F:GTPase activity"/>
    <property type="evidence" value="ECO:0007669"/>
    <property type="project" value="InterPro"/>
</dbReference>
<dbReference type="PANTHER" id="PTHR43261">
    <property type="entry name" value="TRANSLATION ELONGATION FACTOR G-RELATED"/>
    <property type="match status" value="1"/>
</dbReference>
<sequence length="526" mass="56421">MSRTLNLGILAHVDAGKTSLTERLLHTAGVIDALGSVDAGNTQTDSLALERQRGITIKSAVASFVVGDVVVNLIDTPGHPDFIAEVERVLGVLDGAVLVVSAVEGVQAQTRVLMRTLRRLEIPTVVFVNKMDRRGADGPRVARDVVEKLATGAPIYFGSAITGDGVRELLAGVTSLLPVTDVVDGPLSGTVFKVERGRAGEKVALVRLFSGTVRVRERVKIGDCEGKVTAIAVFEGGSAPRRATARAGQIAKLWGLDVRIGDTIGVARHDRVRHFAPPTLETVVESHDRVTLHAALKQLAEQDPLIDLRLDGDDIVVSLYGEVQKEVLEATLALEYGVAVTFRETRTVRVERLRGVGEAVRFLGESPYAAGIGFRVEPGPEEFRLEVELGSLPLAFFRATEDAVRETLRADRIHDCTVTMTHSGYCSPVSVAGDFRGLAPIVLREALRGAGTVTCEPMHRFRLEIPADVLTAVLAALGKAGGVPLTTTATVLEGHVPAARVHELQRRLPSLTRGEGVLESEFDHYA</sequence>
<dbReference type="InterPro" id="IPR014721">
    <property type="entry name" value="Ribsml_uS5_D2-typ_fold_subgr"/>
</dbReference>
<evidence type="ECO:0000256" key="2">
    <source>
        <dbReference type="ARBA" id="ARBA00022917"/>
    </source>
</evidence>
<keyword evidence="2" id="KW-0648">Protein biosynthesis</keyword>
<keyword evidence="3" id="KW-0342">GTP-binding</keyword>
<dbReference type="InterPro" id="IPR000795">
    <property type="entry name" value="T_Tr_GTP-bd_dom"/>
</dbReference>
<dbReference type="OrthoDB" id="9801472at2"/>
<dbReference type="SUPFAM" id="SSF54211">
    <property type="entry name" value="Ribosomal protein S5 domain 2-like"/>
    <property type="match status" value="1"/>
</dbReference>
<dbReference type="Proteomes" id="UP000198583">
    <property type="component" value="Unassembled WGS sequence"/>
</dbReference>
<dbReference type="GO" id="GO:0006412">
    <property type="term" value="P:translation"/>
    <property type="evidence" value="ECO:0007669"/>
    <property type="project" value="UniProtKB-KW"/>
</dbReference>
<dbReference type="EMBL" id="FOYL01000001">
    <property type="protein sequence ID" value="SFQ95935.1"/>
    <property type="molecule type" value="Genomic_DNA"/>
</dbReference>
<dbReference type="Pfam" id="PF03764">
    <property type="entry name" value="EFG_IV"/>
    <property type="match status" value="1"/>
</dbReference>
<dbReference type="SUPFAM" id="SSF50447">
    <property type="entry name" value="Translation proteins"/>
    <property type="match status" value="1"/>
</dbReference>
<reference evidence="6" key="1">
    <citation type="submission" date="2016-10" db="EMBL/GenBank/DDBJ databases">
        <authorList>
            <person name="Varghese N."/>
            <person name="Submissions S."/>
        </authorList>
    </citation>
    <scope>NUCLEOTIDE SEQUENCE [LARGE SCALE GENOMIC DNA]</scope>
    <source>
        <strain evidence="6">DSM 44232</strain>
    </source>
</reference>
<dbReference type="InterPro" id="IPR035647">
    <property type="entry name" value="EFG_III/V"/>
</dbReference>
<dbReference type="InterPro" id="IPR053905">
    <property type="entry name" value="EF-G-like_DII"/>
</dbReference>
<dbReference type="NCBIfam" id="TIGR00231">
    <property type="entry name" value="small_GTP"/>
    <property type="match status" value="1"/>
</dbReference>
<dbReference type="STRING" id="84724.SAMN04488564_101174"/>
<gene>
    <name evidence="5" type="ORF">SAMN04488564_101174</name>
</gene>
<dbReference type="AlphaFoldDB" id="A0A1I6CRU2"/>
<dbReference type="Pfam" id="PF00679">
    <property type="entry name" value="EFG_C"/>
    <property type="match status" value="1"/>
</dbReference>
<evidence type="ECO:0000256" key="3">
    <source>
        <dbReference type="ARBA" id="ARBA00023134"/>
    </source>
</evidence>
<dbReference type="Gene3D" id="2.40.30.10">
    <property type="entry name" value="Translation factors"/>
    <property type="match status" value="1"/>
</dbReference>
<name>A0A1I6CRU2_9PSEU</name>
<dbReference type="SMART" id="SM00889">
    <property type="entry name" value="EFG_IV"/>
    <property type="match status" value="1"/>
</dbReference>
<organism evidence="5 6">
    <name type="scientific">Lentzea waywayandensis</name>
    <dbReference type="NCBI Taxonomy" id="84724"/>
    <lineage>
        <taxon>Bacteria</taxon>
        <taxon>Bacillati</taxon>
        <taxon>Actinomycetota</taxon>
        <taxon>Actinomycetes</taxon>
        <taxon>Pseudonocardiales</taxon>
        <taxon>Pseudonocardiaceae</taxon>
        <taxon>Lentzea</taxon>
    </lineage>
</organism>
<dbReference type="SUPFAM" id="SSF54980">
    <property type="entry name" value="EF-G C-terminal domain-like"/>
    <property type="match status" value="2"/>
</dbReference>
<accession>A0A1I6CRU2</accession>
<keyword evidence="1" id="KW-0547">Nucleotide-binding</keyword>
<protein>
    <submittedName>
        <fullName evidence="5">Ribosomal protection tetracycline resistance protein</fullName>
    </submittedName>
</protein>
<dbReference type="InterPro" id="IPR027417">
    <property type="entry name" value="P-loop_NTPase"/>
</dbReference>
<dbReference type="Gene3D" id="3.30.70.870">
    <property type="entry name" value="Elongation Factor G (Translational Gtpase), domain 3"/>
    <property type="match status" value="1"/>
</dbReference>
<dbReference type="PANTHER" id="PTHR43261:SF1">
    <property type="entry name" value="RIBOSOME-RELEASING FACTOR 2, MITOCHONDRIAL"/>
    <property type="match status" value="1"/>
</dbReference>
<dbReference type="Gene3D" id="3.30.230.10">
    <property type="match status" value="1"/>
</dbReference>
<feature type="domain" description="Tr-type G" evidence="4">
    <location>
        <begin position="2"/>
        <end position="182"/>
    </location>
</feature>
<dbReference type="Gene3D" id="3.40.50.300">
    <property type="entry name" value="P-loop containing nucleotide triphosphate hydrolases"/>
    <property type="match status" value="1"/>
</dbReference>
<evidence type="ECO:0000313" key="6">
    <source>
        <dbReference type="Proteomes" id="UP000198583"/>
    </source>
</evidence>
<dbReference type="InterPro" id="IPR005517">
    <property type="entry name" value="Transl_elong_EFG/EF2_IV"/>
</dbReference>
<dbReference type="SUPFAM" id="SSF52540">
    <property type="entry name" value="P-loop containing nucleoside triphosphate hydrolases"/>
    <property type="match status" value="1"/>
</dbReference>
<dbReference type="InterPro" id="IPR009000">
    <property type="entry name" value="Transl_B-barrel_sf"/>
</dbReference>
<dbReference type="GO" id="GO:0032790">
    <property type="term" value="P:ribosome disassembly"/>
    <property type="evidence" value="ECO:0007669"/>
    <property type="project" value="TreeGrafter"/>
</dbReference>
<evidence type="ECO:0000259" key="4">
    <source>
        <dbReference type="PROSITE" id="PS51722"/>
    </source>
</evidence>
<evidence type="ECO:0000256" key="1">
    <source>
        <dbReference type="ARBA" id="ARBA00022741"/>
    </source>
</evidence>
<dbReference type="PRINTS" id="PR00315">
    <property type="entry name" value="ELONGATNFCT"/>
</dbReference>
<dbReference type="InterPro" id="IPR020568">
    <property type="entry name" value="Ribosomal_Su5_D2-typ_SF"/>
</dbReference>
<proteinExistence type="predicted"/>
<keyword evidence="6" id="KW-1185">Reference proteome</keyword>
<dbReference type="PROSITE" id="PS00301">
    <property type="entry name" value="G_TR_1"/>
    <property type="match status" value="1"/>
</dbReference>
<dbReference type="Pfam" id="PF00009">
    <property type="entry name" value="GTP_EFTU"/>
    <property type="match status" value="1"/>
</dbReference>
<evidence type="ECO:0000313" key="5">
    <source>
        <dbReference type="EMBL" id="SFQ95935.1"/>
    </source>
</evidence>
<dbReference type="InterPro" id="IPR000640">
    <property type="entry name" value="EFG_V-like"/>
</dbReference>
<dbReference type="Pfam" id="PF22042">
    <property type="entry name" value="EF-G_D2"/>
    <property type="match status" value="1"/>
</dbReference>
<dbReference type="InterPro" id="IPR031157">
    <property type="entry name" value="G_TR_CS"/>
</dbReference>
<dbReference type="GO" id="GO:0005525">
    <property type="term" value="F:GTP binding"/>
    <property type="evidence" value="ECO:0007669"/>
    <property type="project" value="UniProtKB-KW"/>
</dbReference>
<dbReference type="PROSITE" id="PS51722">
    <property type="entry name" value="G_TR_2"/>
    <property type="match status" value="1"/>
</dbReference>